<feature type="domain" description="HTH tetR-type" evidence="8">
    <location>
        <begin position="2"/>
        <end position="62"/>
    </location>
</feature>
<evidence type="ECO:0000256" key="4">
    <source>
        <dbReference type="ARBA" id="ARBA00023125"/>
    </source>
</evidence>
<dbReference type="GO" id="GO:0045892">
    <property type="term" value="P:negative regulation of DNA-templated transcription"/>
    <property type="evidence" value="ECO:0007669"/>
    <property type="project" value="InterPro"/>
</dbReference>
<sequence length="234" mass="25187">MGLTREQVVSTALRLLGEVGLDALTMRRLGQELSVQAATLYWHVKNKQELLDAMAEAMLADCVIRAPEGATWRDRAAEMAERLRRALLAHRDGARVFAGTYVTQENTLRFSDLLLGALGDAGLSPRAAAWGAWTLVYYTIGFTLEEQAITPAGGAGGGKADPAHLREAMARGAYPHLAAAFPHMADADLDARFRYGARLILEGLAAAPGDAPPSPAPQAPPRPRRGRGPLRRSR</sequence>
<dbReference type="InterPro" id="IPR023772">
    <property type="entry name" value="DNA-bd_HTH_TetR-type_CS"/>
</dbReference>
<dbReference type="RefSeq" id="WP_129577527.1">
    <property type="nucleotide sequence ID" value="NZ_CP012672.1"/>
</dbReference>
<dbReference type="PROSITE" id="PS01081">
    <property type="entry name" value="HTH_TETR_1"/>
    <property type="match status" value="1"/>
</dbReference>
<keyword evidence="3" id="KW-0805">Transcription regulation</keyword>
<dbReference type="InterPro" id="IPR009057">
    <property type="entry name" value="Homeodomain-like_sf"/>
</dbReference>
<evidence type="ECO:0000256" key="5">
    <source>
        <dbReference type="ARBA" id="ARBA00023163"/>
    </source>
</evidence>
<dbReference type="InterPro" id="IPR050109">
    <property type="entry name" value="HTH-type_TetR-like_transc_reg"/>
</dbReference>
<feature type="compositionally biased region" description="Basic residues" evidence="7">
    <location>
        <begin position="222"/>
        <end position="234"/>
    </location>
</feature>
<reference evidence="9 10" key="1">
    <citation type="submission" date="2015-09" db="EMBL/GenBank/DDBJ databases">
        <title>Sorangium comparison.</title>
        <authorList>
            <person name="Zaburannyi N."/>
            <person name="Bunk B."/>
            <person name="Overmann J."/>
            <person name="Mueller R."/>
        </authorList>
    </citation>
    <scope>NUCLEOTIDE SEQUENCE [LARGE SCALE GENOMIC DNA]</scope>
    <source>
        <strain evidence="9 10">So ce836</strain>
    </source>
</reference>
<evidence type="ECO:0000256" key="1">
    <source>
        <dbReference type="ARBA" id="ARBA00002856"/>
    </source>
</evidence>
<dbReference type="Pfam" id="PF02909">
    <property type="entry name" value="TetR_C_1"/>
    <property type="match status" value="1"/>
</dbReference>
<feature type="region of interest" description="Disordered" evidence="7">
    <location>
        <begin position="206"/>
        <end position="234"/>
    </location>
</feature>
<dbReference type="PRINTS" id="PR00400">
    <property type="entry name" value="TETREPRESSOR"/>
</dbReference>
<evidence type="ECO:0000256" key="6">
    <source>
        <dbReference type="PROSITE-ProRule" id="PRU00335"/>
    </source>
</evidence>
<evidence type="ECO:0000256" key="3">
    <source>
        <dbReference type="ARBA" id="ARBA00023015"/>
    </source>
</evidence>
<keyword evidence="2" id="KW-0678">Repressor</keyword>
<evidence type="ECO:0000313" key="10">
    <source>
        <dbReference type="Proteomes" id="UP000295497"/>
    </source>
</evidence>
<evidence type="ECO:0000259" key="8">
    <source>
        <dbReference type="PROSITE" id="PS50977"/>
    </source>
</evidence>
<dbReference type="Gene3D" id="1.10.357.10">
    <property type="entry name" value="Tetracycline Repressor, domain 2"/>
    <property type="match status" value="1"/>
</dbReference>
<dbReference type="GO" id="GO:0003700">
    <property type="term" value="F:DNA-binding transcription factor activity"/>
    <property type="evidence" value="ECO:0007669"/>
    <property type="project" value="TreeGrafter"/>
</dbReference>
<organism evidence="9 10">
    <name type="scientific">Sorangium cellulosum</name>
    <name type="common">Polyangium cellulosum</name>
    <dbReference type="NCBI Taxonomy" id="56"/>
    <lineage>
        <taxon>Bacteria</taxon>
        <taxon>Pseudomonadati</taxon>
        <taxon>Myxococcota</taxon>
        <taxon>Polyangia</taxon>
        <taxon>Polyangiales</taxon>
        <taxon>Polyangiaceae</taxon>
        <taxon>Sorangium</taxon>
    </lineage>
</organism>
<evidence type="ECO:0000256" key="2">
    <source>
        <dbReference type="ARBA" id="ARBA00022491"/>
    </source>
</evidence>
<accession>A0A4P2QV52</accession>
<comment type="function">
    <text evidence="1">TetR is the repressor of the tetracycline resistance element; its N-terminal region forms a helix-turn-helix structure and binds DNA. Binding of tetracycline to TetR reduces the repressor affinity for the tetracycline resistance gene (tetA) promoter operator sites.</text>
</comment>
<dbReference type="PROSITE" id="PS50977">
    <property type="entry name" value="HTH_TETR_2"/>
    <property type="match status" value="1"/>
</dbReference>
<dbReference type="GO" id="GO:0046677">
    <property type="term" value="P:response to antibiotic"/>
    <property type="evidence" value="ECO:0007669"/>
    <property type="project" value="InterPro"/>
</dbReference>
<dbReference type="InterPro" id="IPR003012">
    <property type="entry name" value="Tet_transcr_reg_TetR"/>
</dbReference>
<dbReference type="InterPro" id="IPR004111">
    <property type="entry name" value="Repressor_TetR_C"/>
</dbReference>
<evidence type="ECO:0000256" key="7">
    <source>
        <dbReference type="SAM" id="MobiDB-lite"/>
    </source>
</evidence>
<feature type="compositionally biased region" description="Pro residues" evidence="7">
    <location>
        <begin position="210"/>
        <end position="221"/>
    </location>
</feature>
<dbReference type="PANTHER" id="PTHR30055">
    <property type="entry name" value="HTH-TYPE TRANSCRIPTIONAL REGULATOR RUTR"/>
    <property type="match status" value="1"/>
</dbReference>
<keyword evidence="5" id="KW-0804">Transcription</keyword>
<dbReference type="InterPro" id="IPR036271">
    <property type="entry name" value="Tet_transcr_reg_TetR-rel_C_sf"/>
</dbReference>
<dbReference type="InterPro" id="IPR001647">
    <property type="entry name" value="HTH_TetR"/>
</dbReference>
<dbReference type="AlphaFoldDB" id="A0A4P2QV52"/>
<feature type="DNA-binding region" description="H-T-H motif" evidence="6">
    <location>
        <begin position="25"/>
        <end position="44"/>
    </location>
</feature>
<dbReference type="SUPFAM" id="SSF46689">
    <property type="entry name" value="Homeodomain-like"/>
    <property type="match status" value="1"/>
</dbReference>
<dbReference type="GO" id="GO:0000976">
    <property type="term" value="F:transcription cis-regulatory region binding"/>
    <property type="evidence" value="ECO:0007669"/>
    <property type="project" value="TreeGrafter"/>
</dbReference>
<dbReference type="Pfam" id="PF00440">
    <property type="entry name" value="TetR_N"/>
    <property type="match status" value="1"/>
</dbReference>
<name>A0A4P2QV52_SORCE</name>
<gene>
    <name evidence="9" type="primary">tetR</name>
    <name evidence="9" type="ORF">SOCE836_064650</name>
</gene>
<dbReference type="SUPFAM" id="SSF48498">
    <property type="entry name" value="Tetracyclin repressor-like, C-terminal domain"/>
    <property type="match status" value="1"/>
</dbReference>
<keyword evidence="4 6" id="KW-0238">DNA-binding</keyword>
<protein>
    <submittedName>
        <fullName evidence="9">TetR family transcriptional regulator</fullName>
    </submittedName>
</protein>
<dbReference type="PANTHER" id="PTHR30055:SF151">
    <property type="entry name" value="TRANSCRIPTIONAL REGULATORY PROTEIN"/>
    <property type="match status" value="1"/>
</dbReference>
<dbReference type="Gene3D" id="1.10.10.60">
    <property type="entry name" value="Homeodomain-like"/>
    <property type="match status" value="1"/>
</dbReference>
<dbReference type="PRINTS" id="PR00455">
    <property type="entry name" value="HTHTETR"/>
</dbReference>
<dbReference type="Proteomes" id="UP000295497">
    <property type="component" value="Chromosome"/>
</dbReference>
<proteinExistence type="predicted"/>
<evidence type="ECO:0000313" key="9">
    <source>
        <dbReference type="EMBL" id="AUX34294.1"/>
    </source>
</evidence>
<dbReference type="EMBL" id="CP012672">
    <property type="protein sequence ID" value="AUX34294.1"/>
    <property type="molecule type" value="Genomic_DNA"/>
</dbReference>